<evidence type="ECO:0008006" key="3">
    <source>
        <dbReference type="Google" id="ProtNLM"/>
    </source>
</evidence>
<evidence type="ECO:0000313" key="1">
    <source>
        <dbReference type="EMBL" id="KAF4031791.1"/>
    </source>
</evidence>
<name>A0A833WMJ1_PHYIN</name>
<dbReference type="AlphaFoldDB" id="A0A833WMJ1"/>
<protein>
    <recommendedName>
        <fullName evidence="3">Crinkler (CRN) family protein</fullName>
    </recommendedName>
</protein>
<dbReference type="EMBL" id="WSZM01000536">
    <property type="protein sequence ID" value="KAF4031791.1"/>
    <property type="molecule type" value="Genomic_DNA"/>
</dbReference>
<keyword evidence="2" id="KW-1185">Reference proteome</keyword>
<proteinExistence type="predicted"/>
<comment type="caution">
    <text evidence="1">The sequence shown here is derived from an EMBL/GenBank/DDBJ whole genome shotgun (WGS) entry which is preliminary data.</text>
</comment>
<evidence type="ECO:0000313" key="2">
    <source>
        <dbReference type="Proteomes" id="UP000602510"/>
    </source>
</evidence>
<organism evidence="1 2">
    <name type="scientific">Phytophthora infestans</name>
    <name type="common">Potato late blight agent</name>
    <name type="synonym">Botrytis infestans</name>
    <dbReference type="NCBI Taxonomy" id="4787"/>
    <lineage>
        <taxon>Eukaryota</taxon>
        <taxon>Sar</taxon>
        <taxon>Stramenopiles</taxon>
        <taxon>Oomycota</taxon>
        <taxon>Peronosporomycetes</taxon>
        <taxon>Peronosporales</taxon>
        <taxon>Peronosporaceae</taxon>
        <taxon>Phytophthora</taxon>
    </lineage>
</organism>
<sequence>MLDKHKLLKDVKQVFVVVGPESSVCKRFELHDAPDPNTFLAMVSSFSPNLLEPKQDVEQQSEVA</sequence>
<gene>
    <name evidence="1" type="ORF">GN244_ATG16305</name>
</gene>
<reference evidence="1" key="1">
    <citation type="submission" date="2020-04" db="EMBL/GenBank/DDBJ databases">
        <title>Hybrid Assembly of Korean Phytophthora infestans isolates.</title>
        <authorList>
            <person name="Prokchorchik M."/>
            <person name="Lee Y."/>
            <person name="Seo J."/>
            <person name="Cho J.-H."/>
            <person name="Park Y.-E."/>
            <person name="Jang D.-C."/>
            <person name="Im J.-S."/>
            <person name="Choi J.-G."/>
            <person name="Park H.-J."/>
            <person name="Lee G.-B."/>
            <person name="Lee Y.-G."/>
            <person name="Hong S.-Y."/>
            <person name="Cho K."/>
            <person name="Sohn K.H."/>
        </authorList>
    </citation>
    <scope>NUCLEOTIDE SEQUENCE</scope>
    <source>
        <strain evidence="1">KR_1_A1</strain>
    </source>
</reference>
<dbReference type="Proteomes" id="UP000602510">
    <property type="component" value="Unassembled WGS sequence"/>
</dbReference>
<accession>A0A833WMJ1</accession>